<dbReference type="EMBL" id="JAGMWT010000007">
    <property type="protein sequence ID" value="KAH7125643.1"/>
    <property type="molecule type" value="Genomic_DNA"/>
</dbReference>
<sequence>MILVTSNDPDTLDEALKRIGKVDKIQLFVKMEAKSVYDIFMRLISRAALAAGTTSTEELEHHAQVFAIKILGDAFTLAEIQNFLQSYCKNSIKALDKVDSRVRNELNPINAPSNSTYAPFDGLRTAQ</sequence>
<dbReference type="OrthoDB" id="10251412at2759"/>
<keyword evidence="2" id="KW-1185">Reference proteome</keyword>
<reference evidence="1" key="1">
    <citation type="journal article" date="2021" name="Nat. Commun.">
        <title>Genetic determinants of endophytism in the Arabidopsis root mycobiome.</title>
        <authorList>
            <person name="Mesny F."/>
            <person name="Miyauchi S."/>
            <person name="Thiergart T."/>
            <person name="Pickel B."/>
            <person name="Atanasova L."/>
            <person name="Karlsson M."/>
            <person name="Huettel B."/>
            <person name="Barry K.W."/>
            <person name="Haridas S."/>
            <person name="Chen C."/>
            <person name="Bauer D."/>
            <person name="Andreopoulos W."/>
            <person name="Pangilinan J."/>
            <person name="LaButti K."/>
            <person name="Riley R."/>
            <person name="Lipzen A."/>
            <person name="Clum A."/>
            <person name="Drula E."/>
            <person name="Henrissat B."/>
            <person name="Kohler A."/>
            <person name="Grigoriev I.V."/>
            <person name="Martin F.M."/>
            <person name="Hacquard S."/>
        </authorList>
    </citation>
    <scope>NUCLEOTIDE SEQUENCE</scope>
    <source>
        <strain evidence="1">MPI-CAGE-CH-0243</strain>
    </source>
</reference>
<gene>
    <name evidence="1" type="ORF">B0J11DRAFT_311346</name>
</gene>
<accession>A0A9P9IKI9</accession>
<proteinExistence type="predicted"/>
<evidence type="ECO:0000313" key="2">
    <source>
        <dbReference type="Proteomes" id="UP000700596"/>
    </source>
</evidence>
<comment type="caution">
    <text evidence="1">The sequence shown here is derived from an EMBL/GenBank/DDBJ whole genome shotgun (WGS) entry which is preliminary data.</text>
</comment>
<dbReference type="Proteomes" id="UP000700596">
    <property type="component" value="Unassembled WGS sequence"/>
</dbReference>
<organism evidence="1 2">
    <name type="scientific">Dendryphion nanum</name>
    <dbReference type="NCBI Taxonomy" id="256645"/>
    <lineage>
        <taxon>Eukaryota</taxon>
        <taxon>Fungi</taxon>
        <taxon>Dikarya</taxon>
        <taxon>Ascomycota</taxon>
        <taxon>Pezizomycotina</taxon>
        <taxon>Dothideomycetes</taxon>
        <taxon>Pleosporomycetidae</taxon>
        <taxon>Pleosporales</taxon>
        <taxon>Torulaceae</taxon>
        <taxon>Dendryphion</taxon>
    </lineage>
</organism>
<name>A0A9P9IKI9_9PLEO</name>
<protein>
    <submittedName>
        <fullName evidence="1">Uncharacterized protein</fullName>
    </submittedName>
</protein>
<evidence type="ECO:0000313" key="1">
    <source>
        <dbReference type="EMBL" id="KAH7125643.1"/>
    </source>
</evidence>
<dbReference type="AlphaFoldDB" id="A0A9P9IKI9"/>